<comment type="catalytic activity">
    <reaction evidence="9">
        <text>ITP + H2O = IMP + diphosphate + H(+)</text>
        <dbReference type="Rhea" id="RHEA:29399"/>
        <dbReference type="ChEBI" id="CHEBI:15377"/>
        <dbReference type="ChEBI" id="CHEBI:15378"/>
        <dbReference type="ChEBI" id="CHEBI:33019"/>
        <dbReference type="ChEBI" id="CHEBI:58053"/>
        <dbReference type="ChEBI" id="CHEBI:61402"/>
        <dbReference type="EC" id="3.6.1.66"/>
    </reaction>
    <physiologicalReaction direction="left-to-right" evidence="9">
        <dbReference type="Rhea" id="RHEA:29400"/>
    </physiologicalReaction>
</comment>
<dbReference type="Gene3D" id="3.90.950.10">
    <property type="match status" value="1"/>
</dbReference>
<dbReference type="GO" id="GO:0000166">
    <property type="term" value="F:nucleotide binding"/>
    <property type="evidence" value="ECO:0007669"/>
    <property type="project" value="UniProtKB-KW"/>
</dbReference>
<comment type="catalytic activity">
    <reaction evidence="10">
        <text>dITP + H2O = dIMP + diphosphate + H(+)</text>
        <dbReference type="Rhea" id="RHEA:28342"/>
        <dbReference type="ChEBI" id="CHEBI:15377"/>
        <dbReference type="ChEBI" id="CHEBI:15378"/>
        <dbReference type="ChEBI" id="CHEBI:33019"/>
        <dbReference type="ChEBI" id="CHEBI:61194"/>
        <dbReference type="ChEBI" id="CHEBI:61382"/>
        <dbReference type="EC" id="3.6.1.66"/>
    </reaction>
    <physiologicalReaction direction="left-to-right" evidence="10">
        <dbReference type="Rhea" id="RHEA:28343"/>
    </physiologicalReaction>
</comment>
<keyword evidence="12" id="KW-0539">Nucleus</keyword>
<feature type="binding site" evidence="12">
    <location>
        <position position="168"/>
    </location>
    <ligand>
        <name>ITP</name>
        <dbReference type="ChEBI" id="CHEBI:61402"/>
    </ligand>
</feature>
<organism evidence="14 15">
    <name type="scientific">Saitoella complicata (strain BCRC 22490 / CBS 7301 / JCM 7358 / NBRC 10748 / NRRL Y-17804)</name>
    <dbReference type="NCBI Taxonomy" id="698492"/>
    <lineage>
        <taxon>Eukaryota</taxon>
        <taxon>Fungi</taxon>
        <taxon>Dikarya</taxon>
        <taxon>Ascomycota</taxon>
        <taxon>Taphrinomycotina</taxon>
        <taxon>Taphrinomycotina incertae sedis</taxon>
        <taxon>Saitoella</taxon>
    </lineage>
</organism>
<keyword evidence="3 12" id="KW-0479">Metal-binding</keyword>
<comment type="function">
    <text evidence="12">Pyrophosphatase that hydrolyzes non-canonical purine nucleotides such as inosine triphosphate (ITP), deoxyinosine triphosphate (dITP) or xanthosine 5'-triphosphate (XTP) to their respective monophosphate derivatives. The enzyme does not distinguish between the deoxy- and ribose forms. Probably excludes non-canonical purines from RNA and DNA precursor pools, thus preventing their incorporation into RNA and DNA and avoiding chromosomal lesions.</text>
</comment>
<evidence type="ECO:0000256" key="11">
    <source>
        <dbReference type="ARBA" id="ARBA00093271"/>
    </source>
</evidence>
<feature type="binding site" evidence="12">
    <location>
        <begin position="68"/>
        <end position="69"/>
    </location>
    <ligand>
        <name>ITP</name>
        <dbReference type="ChEBI" id="CHEBI:61402"/>
    </ligand>
</feature>
<dbReference type="InterPro" id="IPR002637">
    <property type="entry name" value="RdgB/HAM1"/>
</dbReference>
<evidence type="ECO:0000256" key="3">
    <source>
        <dbReference type="ARBA" id="ARBA00022723"/>
    </source>
</evidence>
<dbReference type="PANTHER" id="PTHR11067">
    <property type="entry name" value="INOSINE TRIPHOSPHATE PYROPHOSPHATASE/HAM1 PROTEIN"/>
    <property type="match status" value="1"/>
</dbReference>
<evidence type="ECO:0000256" key="12">
    <source>
        <dbReference type="HAMAP-Rule" id="MF_03148"/>
    </source>
</evidence>
<evidence type="ECO:0000256" key="7">
    <source>
        <dbReference type="ARBA" id="ARBA00023080"/>
    </source>
</evidence>
<dbReference type="InterPro" id="IPR027502">
    <property type="entry name" value="ITPase"/>
</dbReference>
<keyword evidence="12" id="KW-0464">Manganese</keyword>
<dbReference type="GO" id="GO:0036222">
    <property type="term" value="F:XTP diphosphatase activity"/>
    <property type="evidence" value="ECO:0007669"/>
    <property type="project" value="UniProtKB-UniRule"/>
</dbReference>
<dbReference type="InterPro" id="IPR029001">
    <property type="entry name" value="ITPase-like_fam"/>
</dbReference>
<comment type="caution">
    <text evidence="14">The sequence shown here is derived from an EMBL/GenBank/DDBJ whole genome shotgun (WGS) entry which is preliminary data.</text>
</comment>
<keyword evidence="7 12" id="KW-0546">Nucleotide metabolism</keyword>
<dbReference type="Pfam" id="PF01725">
    <property type="entry name" value="Ham1p_like"/>
    <property type="match status" value="1"/>
</dbReference>
<dbReference type="PANTHER" id="PTHR11067:SF9">
    <property type="entry name" value="INOSINE TRIPHOSPHATE PYROPHOSPHATASE"/>
    <property type="match status" value="1"/>
</dbReference>
<dbReference type="GO" id="GO:0009117">
    <property type="term" value="P:nucleotide metabolic process"/>
    <property type="evidence" value="ECO:0007669"/>
    <property type="project" value="UniProtKB-KW"/>
</dbReference>
<keyword evidence="4 12" id="KW-0547">Nucleotide-binding</keyword>
<feature type="binding site" evidence="12">
    <location>
        <begin position="173"/>
        <end position="174"/>
    </location>
    <ligand>
        <name>ITP</name>
        <dbReference type="ChEBI" id="CHEBI:61402"/>
    </ligand>
</feature>
<dbReference type="RefSeq" id="XP_019020815.1">
    <property type="nucleotide sequence ID" value="XM_019166543.1"/>
</dbReference>
<dbReference type="EMBL" id="BACD03000054">
    <property type="protein sequence ID" value="GAO51884.1"/>
    <property type="molecule type" value="Genomic_DNA"/>
</dbReference>
<reference evidence="14 15" key="3">
    <citation type="journal article" date="2015" name="Genome Announc.">
        <title>Draft Genome Sequence of the Archiascomycetous Yeast Saitoella complicata.</title>
        <authorList>
            <person name="Yamauchi K."/>
            <person name="Kondo S."/>
            <person name="Hamamoto M."/>
            <person name="Takahashi Y."/>
            <person name="Ogura Y."/>
            <person name="Hayashi T."/>
            <person name="Nishida H."/>
        </authorList>
    </citation>
    <scope>NUCLEOTIDE SEQUENCE [LARGE SCALE GENOMIC DNA]</scope>
    <source>
        <strain evidence="14 15">NRRL Y-17804</strain>
    </source>
</reference>
<feature type="binding site" evidence="12">
    <location>
        <position position="52"/>
    </location>
    <ligand>
        <name>ITP</name>
        <dbReference type="ChEBI" id="CHEBI:61402"/>
    </ligand>
</feature>
<comment type="catalytic activity">
    <reaction evidence="12">
        <text>XTP + H2O = XMP + diphosphate + H(+)</text>
        <dbReference type="Rhea" id="RHEA:28610"/>
        <dbReference type="ChEBI" id="CHEBI:15377"/>
        <dbReference type="ChEBI" id="CHEBI:15378"/>
        <dbReference type="ChEBI" id="CHEBI:33019"/>
        <dbReference type="ChEBI" id="CHEBI:57464"/>
        <dbReference type="ChEBI" id="CHEBI:61314"/>
        <dbReference type="EC" id="3.6.1.66"/>
    </reaction>
</comment>
<dbReference type="HAMAP" id="MF_03148">
    <property type="entry name" value="HAM1_NTPase"/>
    <property type="match status" value="1"/>
</dbReference>
<evidence type="ECO:0000313" key="14">
    <source>
        <dbReference type="EMBL" id="GAO51884.1"/>
    </source>
</evidence>
<dbReference type="SUPFAM" id="SSF52972">
    <property type="entry name" value="ITPase-like"/>
    <property type="match status" value="1"/>
</dbReference>
<keyword evidence="15" id="KW-1185">Reference proteome</keyword>
<evidence type="ECO:0000256" key="2">
    <source>
        <dbReference type="ARBA" id="ARBA00022490"/>
    </source>
</evidence>
<evidence type="ECO:0000256" key="8">
    <source>
        <dbReference type="ARBA" id="ARBA00054940"/>
    </source>
</evidence>
<feature type="binding site" evidence="12">
    <location>
        <begin position="144"/>
        <end position="147"/>
    </location>
    <ligand>
        <name>ITP</name>
        <dbReference type="ChEBI" id="CHEBI:61402"/>
    </ligand>
</feature>
<comment type="cofactor">
    <cofactor evidence="12">
        <name>Mg(2+)</name>
        <dbReference type="ChEBI" id="CHEBI:18420"/>
    </cofactor>
    <cofactor evidence="12">
        <name>Mn(2+)</name>
        <dbReference type="ChEBI" id="CHEBI:29035"/>
    </cofactor>
    <text evidence="12">Binds 1 divalent metal cation per subunit; can use either Mg(2+) or Mn(2+).</text>
</comment>
<feature type="binding site" evidence="12">
    <location>
        <begin position="11"/>
        <end position="16"/>
    </location>
    <ligand>
        <name>ITP</name>
        <dbReference type="ChEBI" id="CHEBI:61402"/>
    </ligand>
</feature>
<comment type="subcellular location">
    <subcellularLocation>
        <location evidence="12">Cytoplasm</location>
    </subcellularLocation>
    <subcellularLocation>
        <location evidence="12">Nucleus</location>
    </subcellularLocation>
</comment>
<evidence type="ECO:0000313" key="15">
    <source>
        <dbReference type="Proteomes" id="UP000033140"/>
    </source>
</evidence>
<comment type="similarity">
    <text evidence="1 12 13">Belongs to the HAM1 NTPase family.</text>
</comment>
<dbReference type="GO" id="GO:0005634">
    <property type="term" value="C:nucleus"/>
    <property type="evidence" value="ECO:0007669"/>
    <property type="project" value="UniProtKB-SubCell"/>
</dbReference>
<evidence type="ECO:0000256" key="13">
    <source>
        <dbReference type="RuleBase" id="RU003781"/>
    </source>
</evidence>
<evidence type="ECO:0000256" key="9">
    <source>
        <dbReference type="ARBA" id="ARBA00093218"/>
    </source>
</evidence>
<proteinExistence type="inferred from homology"/>
<dbReference type="GO" id="GO:0046872">
    <property type="term" value="F:metal ion binding"/>
    <property type="evidence" value="ECO:0007669"/>
    <property type="project" value="UniProtKB-KW"/>
</dbReference>
<dbReference type="EC" id="3.6.1.66" evidence="12"/>
<feature type="binding site" evidence="12">
    <location>
        <position position="40"/>
    </location>
    <ligand>
        <name>Mg(2+)</name>
        <dbReference type="ChEBI" id="CHEBI:18420"/>
    </ligand>
</feature>
<reference evidence="14 15" key="1">
    <citation type="journal article" date="2011" name="J. Gen. Appl. Microbiol.">
        <title>Draft genome sequencing of the enigmatic yeast Saitoella complicata.</title>
        <authorList>
            <person name="Nishida H."/>
            <person name="Hamamoto M."/>
            <person name="Sugiyama J."/>
        </authorList>
    </citation>
    <scope>NUCLEOTIDE SEQUENCE [LARGE SCALE GENOMIC DNA]</scope>
    <source>
        <strain evidence="14 15">NRRL Y-17804</strain>
    </source>
</reference>
<keyword evidence="2 12" id="KW-0963">Cytoplasm</keyword>
<dbReference type="STRING" id="698492.A0A0E9NPY0"/>
<evidence type="ECO:0000256" key="4">
    <source>
        <dbReference type="ARBA" id="ARBA00022741"/>
    </source>
</evidence>
<feature type="binding site" evidence="12">
    <location>
        <position position="68"/>
    </location>
    <ligand>
        <name>Mg(2+)</name>
        <dbReference type="ChEBI" id="CHEBI:18420"/>
    </ligand>
</feature>
<dbReference type="CDD" id="cd00515">
    <property type="entry name" value="HAM1"/>
    <property type="match status" value="1"/>
</dbReference>
<reference evidence="14 15" key="2">
    <citation type="journal article" date="2014" name="J. Gen. Appl. Microbiol.">
        <title>The early diverging ascomycetous budding yeast Saitoella complicata has three histone deacetylases belonging to the Clr6, Hos2, and Rpd3 lineages.</title>
        <authorList>
            <person name="Nishida H."/>
            <person name="Matsumoto T."/>
            <person name="Kondo S."/>
            <person name="Hamamoto M."/>
            <person name="Yoshikawa H."/>
        </authorList>
    </citation>
    <scope>NUCLEOTIDE SEQUENCE [LARGE SCALE GENOMIC DNA]</scope>
    <source>
        <strain evidence="14 15">NRRL Y-17804</strain>
    </source>
</reference>
<dbReference type="GO" id="GO:0005737">
    <property type="term" value="C:cytoplasm"/>
    <property type="evidence" value="ECO:0007669"/>
    <property type="project" value="UniProtKB-SubCell"/>
</dbReference>
<dbReference type="GO" id="GO:0036220">
    <property type="term" value="F:ITP diphosphatase activity"/>
    <property type="evidence" value="ECO:0007669"/>
    <property type="project" value="UniProtKB-UniRule"/>
</dbReference>
<comment type="subunit">
    <text evidence="12">Homodimer.</text>
</comment>
<dbReference type="FunFam" id="3.90.950.10:FF:000003">
    <property type="entry name" value="Inosine triphosphate pyrophosphatase"/>
    <property type="match status" value="1"/>
</dbReference>
<name>A0A0E9NPY0_SAICN</name>
<sequence length="190" mass="20293">MSSLDSLIFVTGNKNKLAEVQAILGSAGVEIKSQAIDLVEIQGTTQEISADKARRAALAVNGPVLVEDTCLCFNALNGLPGPYIKHFLTSLTTTHLPTLLAGFPDKSAYALCTFAFCSSPGGEVLLFEGRTEGRVVEARGSGDFGWDSVFEPVEGGGETYAEMSKEKKNGISHRYRALEKVKEFLARGGC</sequence>
<dbReference type="NCBIfam" id="TIGR00042">
    <property type="entry name" value="RdgB/HAM1 family non-canonical purine NTP pyrophosphatase"/>
    <property type="match status" value="1"/>
</dbReference>
<comment type="catalytic activity">
    <reaction evidence="11">
        <text>N(6)-hydroxy-dATP + H2O = N(6)-hydroxy-dAMP + diphosphate + H(+)</text>
        <dbReference type="Rhea" id="RHEA:83971"/>
        <dbReference type="ChEBI" id="CHEBI:15377"/>
        <dbReference type="ChEBI" id="CHEBI:15378"/>
        <dbReference type="ChEBI" id="CHEBI:33019"/>
        <dbReference type="ChEBI" id="CHEBI:233529"/>
        <dbReference type="ChEBI" id="CHEBI:233530"/>
    </reaction>
    <physiologicalReaction direction="left-to-right" evidence="11">
        <dbReference type="Rhea" id="RHEA:83972"/>
    </physiologicalReaction>
</comment>
<dbReference type="GO" id="GO:0035870">
    <property type="term" value="F:dITP diphosphatase activity"/>
    <property type="evidence" value="ECO:0007669"/>
    <property type="project" value="UniProtKB-UniRule"/>
</dbReference>
<protein>
    <recommendedName>
        <fullName evidence="12">Inosine triphosphate pyrophosphatase</fullName>
        <shortName evidence="12">ITPase</shortName>
        <shortName evidence="12">Inosine triphosphatase</shortName>
        <ecNumber evidence="12">3.6.1.66</ecNumber>
    </recommendedName>
    <alternativeName>
        <fullName evidence="12">Non-canonical purine NTP pyrophosphatase</fullName>
    </alternativeName>
    <alternativeName>
        <fullName evidence="12">Non-standard purine NTP pyrophosphatase</fullName>
    </alternativeName>
    <alternativeName>
        <fullName evidence="12">Nucleoside-triphosphate diphosphatase</fullName>
    </alternativeName>
    <alternativeName>
        <fullName evidence="12">Nucleoside-triphosphate pyrophosphatase</fullName>
        <shortName evidence="12">NTPase</shortName>
    </alternativeName>
    <alternativeName>
        <fullName evidence="12">XTP/dITP diphosphatase</fullName>
    </alternativeName>
</protein>
<comment type="function">
    <text evidence="8">Pyrophosphatase that hydrolyzes the non-canonical purine nucleotides inosine triphosphate (ITP), deoxyinosine triphosphate (dITP) as well as 2'-deoxy-N-6-hydroxylaminopurine triphosphate (dHAPTP) and xanthosine 5'-triphosphate (XTP) to their respective monophosphate derivatives. The enzyme does not distinguish between the deoxy- and ribose forms. Probably excludes non-canonical purines from RNA and DNA precursor pools, thus preventing their incorporation into RNA and DNA and avoiding chromosomal lesions.</text>
</comment>
<dbReference type="OrthoDB" id="6288734at2759"/>
<dbReference type="AlphaFoldDB" id="A0A0E9NPY0"/>
<evidence type="ECO:0000256" key="5">
    <source>
        <dbReference type="ARBA" id="ARBA00022801"/>
    </source>
</evidence>
<gene>
    <name evidence="14" type="ORF">G7K_5975-t1</name>
</gene>
<keyword evidence="6 12" id="KW-0460">Magnesium</keyword>
<dbReference type="OMA" id="YDPIFQP"/>
<evidence type="ECO:0000256" key="1">
    <source>
        <dbReference type="ARBA" id="ARBA00008023"/>
    </source>
</evidence>
<evidence type="ECO:0000256" key="10">
    <source>
        <dbReference type="ARBA" id="ARBA00093255"/>
    </source>
</evidence>
<keyword evidence="5 12" id="KW-0378">Hydrolase</keyword>
<evidence type="ECO:0000256" key="6">
    <source>
        <dbReference type="ARBA" id="ARBA00022842"/>
    </source>
</evidence>
<dbReference type="GO" id="GO:0009204">
    <property type="term" value="P:deoxyribonucleoside triphosphate catabolic process"/>
    <property type="evidence" value="ECO:0007669"/>
    <property type="project" value="UniProtKB-UniRule"/>
</dbReference>
<accession>A0A0E9NPY0</accession>
<dbReference type="Proteomes" id="UP000033140">
    <property type="component" value="Unassembled WGS sequence"/>
</dbReference>